<reference evidence="7" key="1">
    <citation type="submission" date="2018-04" db="EMBL/GenBank/DDBJ databases">
        <title>Transcriptome assembly of Sipha flava.</title>
        <authorList>
            <person name="Scully E.D."/>
            <person name="Geib S.M."/>
            <person name="Palmer N.A."/>
            <person name="Koch K."/>
            <person name="Bradshaw J."/>
            <person name="Heng-Moss T."/>
            <person name="Sarath G."/>
        </authorList>
    </citation>
    <scope>NUCLEOTIDE SEQUENCE</scope>
</reference>
<gene>
    <name evidence="7" type="primary">Gld_20</name>
    <name evidence="9 10 11 12" type="synonym">LOC112683693</name>
    <name evidence="7" type="ORF">g.41033</name>
</gene>
<evidence type="ECO:0000256" key="5">
    <source>
        <dbReference type="SAM" id="SignalP"/>
    </source>
</evidence>
<evidence type="ECO:0000313" key="8">
    <source>
        <dbReference type="Proteomes" id="UP000694846"/>
    </source>
</evidence>
<evidence type="ECO:0000259" key="6">
    <source>
        <dbReference type="PROSITE" id="PS00623"/>
    </source>
</evidence>
<feature type="signal peptide" evidence="5">
    <location>
        <begin position="1"/>
        <end position="23"/>
    </location>
</feature>
<dbReference type="Proteomes" id="UP000694846">
    <property type="component" value="Unplaced"/>
</dbReference>
<name>A0A2S2R4T5_9HEMI</name>
<dbReference type="GO" id="GO:0016614">
    <property type="term" value="F:oxidoreductase activity, acting on CH-OH group of donors"/>
    <property type="evidence" value="ECO:0007669"/>
    <property type="project" value="InterPro"/>
</dbReference>
<dbReference type="Gene3D" id="3.30.560.10">
    <property type="entry name" value="Glucose Oxidase, domain 3"/>
    <property type="match status" value="1"/>
</dbReference>
<dbReference type="PROSITE" id="PS00623">
    <property type="entry name" value="GMC_OXRED_1"/>
    <property type="match status" value="1"/>
</dbReference>
<protein>
    <submittedName>
        <fullName evidence="7 9 10">Glucose dehydrogenase</fullName>
    </submittedName>
</protein>
<evidence type="ECO:0000313" key="12">
    <source>
        <dbReference type="RefSeq" id="XP_025410622.1"/>
    </source>
</evidence>
<sequence length="628" mass="70079">MDINVSAFLAVSWWLVSVQQCLALNFQVLSYLGNRYRANLIKLREDPLFGSKPILDEYDFIVIGAGAAGATVASRLAEIPEWKILLLEAGKQESLATSIPAIAHYFQFTDYNWAFKTEEEPNACKGVVNKRCVWPQGKGLGGSTIINNNIYTRGNVRDFDRWAEAGNPGWSYNDVLPYFLKNEDVTIPELKRSPYHGVGGPMPISYSPYKSKLVETFLESAPDVGLRVVDYNDPNSHVGFSRIQGTINYGRRVTSAKAYLRGNMTNLHIVEGAFVTKILIDPSTKVAFGVEFDKGHSKRRVMARKEVIVSAGAFNSAKLLMLSGVGPKEHLEPLGISTISDLRVGDNLQEHPSYANLAFTINQTIGLIPDRIYKSGIREALNFYDGTGWLTTMGCEGLGYVKTKYNTDPGDIPDIEYIFVPMHLGGEEGLGHSILRRSMSVPDSVHYDLHKGILNKDGWSIWPMLMYPESRGQVRLRNSNPYSKPMIRANFFDKSVDLYRIVEGIKMVIDLNKTPPFQKLGSTLSMRSVPGCRHLQYGTDLYWACCVQRLTMQMHHQCGTCKMGPNYDRNAVVSPELMVYGVSKLRVIDCSIMPTITGGHTVAPAYMIGEKGADLIKSTWINTIKKNN</sequence>
<comment type="similarity">
    <text evidence="1 4">Belongs to the GMC oxidoreductase family.</text>
</comment>
<dbReference type="InterPro" id="IPR000172">
    <property type="entry name" value="GMC_OxRdtase_N"/>
</dbReference>
<feature type="binding site" evidence="3">
    <location>
        <position position="275"/>
    </location>
    <ligand>
        <name>FAD</name>
        <dbReference type="ChEBI" id="CHEBI:57692"/>
    </ligand>
</feature>
<dbReference type="InterPro" id="IPR036188">
    <property type="entry name" value="FAD/NAD-bd_sf"/>
</dbReference>
<evidence type="ECO:0000313" key="11">
    <source>
        <dbReference type="RefSeq" id="XP_025410621.1"/>
    </source>
</evidence>
<dbReference type="PANTHER" id="PTHR11552:SF227">
    <property type="entry name" value="GLUCOSE DEHYDROGENASE [FAD, QUINONE]-LIKE PROTEIN"/>
    <property type="match status" value="1"/>
</dbReference>
<proteinExistence type="inferred from homology"/>
<keyword evidence="4" id="KW-0285">Flavoprotein</keyword>
<evidence type="ECO:0000313" key="10">
    <source>
        <dbReference type="RefSeq" id="XP_025410620.1"/>
    </source>
</evidence>
<dbReference type="AlphaFoldDB" id="A0A2S2R4T5"/>
<feature type="chain" id="PRO_5044579354" evidence="5">
    <location>
        <begin position="24"/>
        <end position="628"/>
    </location>
</feature>
<dbReference type="SUPFAM" id="SSF51905">
    <property type="entry name" value="FAD/NAD(P)-binding domain"/>
    <property type="match status" value="1"/>
</dbReference>
<evidence type="ECO:0000256" key="1">
    <source>
        <dbReference type="ARBA" id="ARBA00010790"/>
    </source>
</evidence>
<dbReference type="PIRSF" id="PIRSF000137">
    <property type="entry name" value="Alcohol_oxidase"/>
    <property type="match status" value="1"/>
</dbReference>
<dbReference type="Gene3D" id="3.50.50.60">
    <property type="entry name" value="FAD/NAD(P)-binding domain"/>
    <property type="match status" value="1"/>
</dbReference>
<keyword evidence="5" id="KW-0732">Signal</keyword>
<organism evidence="7">
    <name type="scientific">Sipha flava</name>
    <name type="common">yellow sugarcane aphid</name>
    <dbReference type="NCBI Taxonomy" id="143950"/>
    <lineage>
        <taxon>Eukaryota</taxon>
        <taxon>Metazoa</taxon>
        <taxon>Ecdysozoa</taxon>
        <taxon>Arthropoda</taxon>
        <taxon>Hexapoda</taxon>
        <taxon>Insecta</taxon>
        <taxon>Pterygota</taxon>
        <taxon>Neoptera</taxon>
        <taxon>Paraneoptera</taxon>
        <taxon>Hemiptera</taxon>
        <taxon>Sternorrhyncha</taxon>
        <taxon>Aphidomorpha</taxon>
        <taxon>Aphidoidea</taxon>
        <taxon>Aphididae</taxon>
        <taxon>Sipha</taxon>
    </lineage>
</organism>
<feature type="active site" description="Proton donor" evidence="2">
    <location>
        <position position="556"/>
    </location>
</feature>
<evidence type="ECO:0000313" key="7">
    <source>
        <dbReference type="EMBL" id="MBY84974.1"/>
    </source>
</evidence>
<reference evidence="9 10" key="2">
    <citation type="submission" date="2025-04" db="UniProtKB">
        <authorList>
            <consortium name="RefSeq"/>
        </authorList>
    </citation>
    <scope>IDENTIFICATION</scope>
    <source>
        <tissue evidence="9 10">Whole body</tissue>
    </source>
</reference>
<dbReference type="Pfam" id="PF05199">
    <property type="entry name" value="GMC_oxred_C"/>
    <property type="match status" value="1"/>
</dbReference>
<feature type="active site" description="Proton acceptor" evidence="2">
    <location>
        <position position="600"/>
    </location>
</feature>
<dbReference type="EMBL" id="GGMS01015771">
    <property type="protein sequence ID" value="MBY84974.1"/>
    <property type="molecule type" value="Transcribed_RNA"/>
</dbReference>
<keyword evidence="3 4" id="KW-0274">FAD</keyword>
<dbReference type="RefSeq" id="XP_025410620.1">
    <property type="nucleotide sequence ID" value="XM_025554835.1"/>
</dbReference>
<evidence type="ECO:0000256" key="2">
    <source>
        <dbReference type="PIRSR" id="PIRSR000137-1"/>
    </source>
</evidence>
<dbReference type="OrthoDB" id="269227at2759"/>
<dbReference type="RefSeq" id="XP_025410619.1">
    <property type="nucleotide sequence ID" value="XM_025554834.1"/>
</dbReference>
<dbReference type="Pfam" id="PF00732">
    <property type="entry name" value="GMC_oxred_N"/>
    <property type="match status" value="1"/>
</dbReference>
<keyword evidence="8" id="KW-1185">Reference proteome</keyword>
<dbReference type="GO" id="GO:0050660">
    <property type="term" value="F:flavin adenine dinucleotide binding"/>
    <property type="evidence" value="ECO:0007669"/>
    <property type="project" value="InterPro"/>
</dbReference>
<dbReference type="InterPro" id="IPR012132">
    <property type="entry name" value="GMC_OxRdtase"/>
</dbReference>
<evidence type="ECO:0000256" key="4">
    <source>
        <dbReference type="RuleBase" id="RU003968"/>
    </source>
</evidence>
<dbReference type="PANTHER" id="PTHR11552">
    <property type="entry name" value="GLUCOSE-METHANOL-CHOLINE GMC OXIDOREDUCTASE"/>
    <property type="match status" value="1"/>
</dbReference>
<comment type="cofactor">
    <cofactor evidence="3">
        <name>FAD</name>
        <dbReference type="ChEBI" id="CHEBI:57692"/>
    </cofactor>
</comment>
<dbReference type="InterPro" id="IPR007867">
    <property type="entry name" value="GMC_OxRtase_C"/>
</dbReference>
<dbReference type="SUPFAM" id="SSF54373">
    <property type="entry name" value="FAD-linked reductases, C-terminal domain"/>
    <property type="match status" value="1"/>
</dbReference>
<dbReference type="RefSeq" id="XP_025410621.1">
    <property type="nucleotide sequence ID" value="XM_025554836.1"/>
</dbReference>
<evidence type="ECO:0000256" key="3">
    <source>
        <dbReference type="PIRSR" id="PIRSR000137-2"/>
    </source>
</evidence>
<evidence type="ECO:0000313" key="9">
    <source>
        <dbReference type="RefSeq" id="XP_025410619.1"/>
    </source>
</evidence>
<dbReference type="RefSeq" id="XP_025410622.1">
    <property type="nucleotide sequence ID" value="XM_025554837.1"/>
</dbReference>
<accession>A0A2S2R4T5</accession>
<feature type="domain" description="Glucose-methanol-choline oxidoreductase N-terminal" evidence="6">
    <location>
        <begin position="137"/>
        <end position="160"/>
    </location>
</feature>